<feature type="transmembrane region" description="Helical" evidence="1">
    <location>
        <begin position="69"/>
        <end position="89"/>
    </location>
</feature>
<evidence type="ECO:0000313" key="3">
    <source>
        <dbReference type="Proteomes" id="UP000198418"/>
    </source>
</evidence>
<dbReference type="Proteomes" id="UP000198418">
    <property type="component" value="Unassembled WGS sequence"/>
</dbReference>
<keyword evidence="1" id="KW-0472">Membrane</keyword>
<name>A0A212RCH9_RHOAC</name>
<organism evidence="2 3">
    <name type="scientific">Rhodoblastus acidophilus</name>
    <name type="common">Rhodopseudomonas acidophila</name>
    <dbReference type="NCBI Taxonomy" id="1074"/>
    <lineage>
        <taxon>Bacteria</taxon>
        <taxon>Pseudomonadati</taxon>
        <taxon>Pseudomonadota</taxon>
        <taxon>Alphaproteobacteria</taxon>
        <taxon>Hyphomicrobiales</taxon>
        <taxon>Rhodoblastaceae</taxon>
        <taxon>Rhodoblastus</taxon>
    </lineage>
</organism>
<sequence length="97" mass="10637">MRREQQLRERLRKVDALRRGAVTNGEREAAEAALARLNVKLRETGRAEGADAFRFGFPGGLPFSVPGAWPFQLFMSLCVVAMASGLAVLHASATRRP</sequence>
<dbReference type="AlphaFoldDB" id="A0A212RCH9"/>
<evidence type="ECO:0000313" key="2">
    <source>
        <dbReference type="EMBL" id="SNB69919.1"/>
    </source>
</evidence>
<evidence type="ECO:0000256" key="1">
    <source>
        <dbReference type="SAM" id="Phobius"/>
    </source>
</evidence>
<proteinExistence type="predicted"/>
<dbReference type="EMBL" id="FYDG01000003">
    <property type="protein sequence ID" value="SNB69919.1"/>
    <property type="molecule type" value="Genomic_DNA"/>
</dbReference>
<accession>A0A212RCH9</accession>
<keyword evidence="1" id="KW-0812">Transmembrane</keyword>
<keyword evidence="3" id="KW-1185">Reference proteome</keyword>
<dbReference type="RefSeq" id="WP_141098411.1">
    <property type="nucleotide sequence ID" value="NZ_FYDG01000003.1"/>
</dbReference>
<dbReference type="OrthoDB" id="9986177at2"/>
<reference evidence="3" key="1">
    <citation type="submission" date="2017-06" db="EMBL/GenBank/DDBJ databases">
        <authorList>
            <person name="Varghese N."/>
            <person name="Submissions S."/>
        </authorList>
    </citation>
    <scope>NUCLEOTIDE SEQUENCE [LARGE SCALE GENOMIC DNA]</scope>
    <source>
        <strain evidence="3">DSM 137</strain>
    </source>
</reference>
<keyword evidence="1" id="KW-1133">Transmembrane helix</keyword>
<gene>
    <name evidence="2" type="ORF">SAMN06265338_103313</name>
</gene>
<protein>
    <submittedName>
        <fullName evidence="2">Uncharacterized protein</fullName>
    </submittedName>
</protein>